<dbReference type="Pfam" id="PF14541">
    <property type="entry name" value="TAXi_C"/>
    <property type="match status" value="1"/>
</dbReference>
<keyword evidence="3" id="KW-0064">Aspartyl protease</keyword>
<accession>A0AAV9BUW3</accession>
<evidence type="ECO:0000256" key="1">
    <source>
        <dbReference type="ARBA" id="ARBA00007447"/>
    </source>
</evidence>
<dbReference type="Gene3D" id="2.40.70.10">
    <property type="entry name" value="Acid Proteases"/>
    <property type="match status" value="2"/>
</dbReference>
<dbReference type="PANTHER" id="PTHR47967:SF23">
    <property type="entry name" value="OS04G0448300 PROTEIN"/>
    <property type="match status" value="1"/>
</dbReference>
<dbReference type="InterPro" id="IPR051708">
    <property type="entry name" value="Plant_Aspart_Prot_A1"/>
</dbReference>
<keyword evidence="4" id="KW-0378">Hydrolase</keyword>
<evidence type="ECO:0000313" key="10">
    <source>
        <dbReference type="Proteomes" id="UP001179952"/>
    </source>
</evidence>
<dbReference type="SUPFAM" id="SSF50630">
    <property type="entry name" value="Acid proteases"/>
    <property type="match status" value="1"/>
</dbReference>
<name>A0AAV9BUW3_ACOGR</name>
<evidence type="ECO:0000313" key="9">
    <source>
        <dbReference type="EMBL" id="KAK1279694.1"/>
    </source>
</evidence>
<keyword evidence="2" id="KW-0645">Protease</keyword>
<evidence type="ECO:0000256" key="4">
    <source>
        <dbReference type="ARBA" id="ARBA00022801"/>
    </source>
</evidence>
<dbReference type="Proteomes" id="UP001179952">
    <property type="component" value="Unassembled WGS sequence"/>
</dbReference>
<dbReference type="GO" id="GO:0004190">
    <property type="term" value="F:aspartic-type endopeptidase activity"/>
    <property type="evidence" value="ECO:0007669"/>
    <property type="project" value="UniProtKB-KW"/>
</dbReference>
<evidence type="ECO:0000256" key="5">
    <source>
        <dbReference type="ARBA" id="ARBA00023180"/>
    </source>
</evidence>
<dbReference type="PANTHER" id="PTHR47967">
    <property type="entry name" value="OS07G0603500 PROTEIN-RELATED"/>
    <property type="match status" value="1"/>
</dbReference>
<dbReference type="PROSITE" id="PS51767">
    <property type="entry name" value="PEPTIDASE_A1"/>
    <property type="match status" value="1"/>
</dbReference>
<evidence type="ECO:0000256" key="7">
    <source>
        <dbReference type="SAM" id="SignalP"/>
    </source>
</evidence>
<comment type="caution">
    <text evidence="9">The sequence shown here is derived from an EMBL/GenBank/DDBJ whole genome shotgun (WGS) entry which is preliminary data.</text>
</comment>
<gene>
    <name evidence="9" type="ORF">QJS04_geneDACA019880</name>
</gene>
<dbReference type="AlphaFoldDB" id="A0AAV9BUW3"/>
<evidence type="ECO:0000256" key="6">
    <source>
        <dbReference type="PIRSR" id="PIRSR601461-1"/>
    </source>
</evidence>
<feature type="active site" evidence="6">
    <location>
        <position position="105"/>
    </location>
</feature>
<keyword evidence="10" id="KW-1185">Reference proteome</keyword>
<dbReference type="EMBL" id="JAUJYN010000001">
    <property type="protein sequence ID" value="KAK1279694.1"/>
    <property type="molecule type" value="Genomic_DNA"/>
</dbReference>
<dbReference type="InterPro" id="IPR032799">
    <property type="entry name" value="TAXi_C"/>
</dbReference>
<feature type="signal peptide" evidence="7">
    <location>
        <begin position="1"/>
        <end position="25"/>
    </location>
</feature>
<evidence type="ECO:0000256" key="2">
    <source>
        <dbReference type="ARBA" id="ARBA00022670"/>
    </source>
</evidence>
<dbReference type="InterPro" id="IPR034161">
    <property type="entry name" value="Pepsin-like_plant"/>
</dbReference>
<dbReference type="Pfam" id="PF14543">
    <property type="entry name" value="TAXi_N"/>
    <property type="match status" value="1"/>
</dbReference>
<dbReference type="InterPro" id="IPR021109">
    <property type="entry name" value="Peptidase_aspartic_dom_sf"/>
</dbReference>
<sequence>MAISSPHTLVLFIAATLSLLGLSIATPSLPAEGIDISLTHVDSASNFSQIELVRRAITRGDVRLSSLVAARATSGRSFNLITDGNEYYMKISVGTPPVTFSLVVDTGSDLFWTTCFKRSATSISFDPHRSSTYTSVLCMSDLCGPYRPPPFMQQCDPKAVCNYELEYADASGTSGVISTDTITLGSRNPVSFPNTLFGCSLNDTGNTVLVDGIVGLGRGDQSIISQLGIKQFSYCLTPFGSSRLVLGRKPGPDDGIPEGETVTVSLVRSEWSSAYNVDLVGITVGTDRLAIPEHAFEISMFSNQGVILDSGTTFTYLVKGVYDLLKSTFAAQTTYAAVDGSGKHFDVCFKSGNVNAKFPGLVFHFGGGNDLSLPQENYMIWLEELRMHCLGIMPVEGMCLLGSYFQHDFKVVHDLVNDKVSFTPAKCVRG</sequence>
<reference evidence="9" key="2">
    <citation type="submission" date="2023-06" db="EMBL/GenBank/DDBJ databases">
        <authorList>
            <person name="Ma L."/>
            <person name="Liu K.-W."/>
            <person name="Li Z."/>
            <person name="Hsiao Y.-Y."/>
            <person name="Qi Y."/>
            <person name="Fu T."/>
            <person name="Tang G."/>
            <person name="Zhang D."/>
            <person name="Sun W.-H."/>
            <person name="Liu D.-K."/>
            <person name="Li Y."/>
            <person name="Chen G.-Z."/>
            <person name="Liu X.-D."/>
            <person name="Liao X.-Y."/>
            <person name="Jiang Y.-T."/>
            <person name="Yu X."/>
            <person name="Hao Y."/>
            <person name="Huang J."/>
            <person name="Zhao X.-W."/>
            <person name="Ke S."/>
            <person name="Chen Y.-Y."/>
            <person name="Wu W.-L."/>
            <person name="Hsu J.-L."/>
            <person name="Lin Y.-F."/>
            <person name="Huang M.-D."/>
            <person name="Li C.-Y."/>
            <person name="Huang L."/>
            <person name="Wang Z.-W."/>
            <person name="Zhao X."/>
            <person name="Zhong W.-Y."/>
            <person name="Peng D.-H."/>
            <person name="Ahmad S."/>
            <person name="Lan S."/>
            <person name="Zhang J.-S."/>
            <person name="Tsai W.-C."/>
            <person name="Van De Peer Y."/>
            <person name="Liu Z.-J."/>
        </authorList>
    </citation>
    <scope>NUCLEOTIDE SEQUENCE</scope>
    <source>
        <strain evidence="9">SCP</strain>
        <tissue evidence="9">Leaves</tissue>
    </source>
</reference>
<dbReference type="PRINTS" id="PR00792">
    <property type="entry name" value="PEPSIN"/>
</dbReference>
<organism evidence="9 10">
    <name type="scientific">Acorus gramineus</name>
    <name type="common">Dwarf sweet flag</name>
    <dbReference type="NCBI Taxonomy" id="55184"/>
    <lineage>
        <taxon>Eukaryota</taxon>
        <taxon>Viridiplantae</taxon>
        <taxon>Streptophyta</taxon>
        <taxon>Embryophyta</taxon>
        <taxon>Tracheophyta</taxon>
        <taxon>Spermatophyta</taxon>
        <taxon>Magnoliopsida</taxon>
        <taxon>Liliopsida</taxon>
        <taxon>Acoraceae</taxon>
        <taxon>Acorus</taxon>
    </lineage>
</organism>
<dbReference type="CDD" id="cd05476">
    <property type="entry name" value="pepsin_A_like_plant"/>
    <property type="match status" value="1"/>
</dbReference>
<proteinExistence type="inferred from homology"/>
<dbReference type="InterPro" id="IPR001461">
    <property type="entry name" value="Aspartic_peptidase_A1"/>
</dbReference>
<comment type="similarity">
    <text evidence="1">Belongs to the peptidase A1 family.</text>
</comment>
<dbReference type="InterPro" id="IPR032861">
    <property type="entry name" value="TAXi_N"/>
</dbReference>
<evidence type="ECO:0000259" key="8">
    <source>
        <dbReference type="PROSITE" id="PS51767"/>
    </source>
</evidence>
<keyword evidence="7" id="KW-0732">Signal</keyword>
<protein>
    <submittedName>
        <fullName evidence="9">Aspartic proteinase nepenthesin-2</fullName>
    </submittedName>
</protein>
<dbReference type="InterPro" id="IPR033121">
    <property type="entry name" value="PEPTIDASE_A1"/>
</dbReference>
<evidence type="ECO:0000256" key="3">
    <source>
        <dbReference type="ARBA" id="ARBA00022750"/>
    </source>
</evidence>
<reference evidence="9" key="1">
    <citation type="journal article" date="2023" name="Nat. Commun.">
        <title>Diploid and tetraploid genomes of Acorus and the evolution of monocots.</title>
        <authorList>
            <person name="Ma L."/>
            <person name="Liu K.W."/>
            <person name="Li Z."/>
            <person name="Hsiao Y.Y."/>
            <person name="Qi Y."/>
            <person name="Fu T."/>
            <person name="Tang G.D."/>
            <person name="Zhang D."/>
            <person name="Sun W.H."/>
            <person name="Liu D.K."/>
            <person name="Li Y."/>
            <person name="Chen G.Z."/>
            <person name="Liu X.D."/>
            <person name="Liao X.Y."/>
            <person name="Jiang Y.T."/>
            <person name="Yu X."/>
            <person name="Hao Y."/>
            <person name="Huang J."/>
            <person name="Zhao X.W."/>
            <person name="Ke S."/>
            <person name="Chen Y.Y."/>
            <person name="Wu W.L."/>
            <person name="Hsu J.L."/>
            <person name="Lin Y.F."/>
            <person name="Huang M.D."/>
            <person name="Li C.Y."/>
            <person name="Huang L."/>
            <person name="Wang Z.W."/>
            <person name="Zhao X."/>
            <person name="Zhong W.Y."/>
            <person name="Peng D.H."/>
            <person name="Ahmad S."/>
            <person name="Lan S."/>
            <person name="Zhang J.S."/>
            <person name="Tsai W.C."/>
            <person name="Van de Peer Y."/>
            <person name="Liu Z.J."/>
        </authorList>
    </citation>
    <scope>NUCLEOTIDE SEQUENCE</scope>
    <source>
        <strain evidence="9">SCP</strain>
    </source>
</reference>
<keyword evidence="5" id="KW-0325">Glycoprotein</keyword>
<feature type="chain" id="PRO_5043698449" evidence="7">
    <location>
        <begin position="26"/>
        <end position="430"/>
    </location>
</feature>
<feature type="active site" evidence="6">
    <location>
        <position position="309"/>
    </location>
</feature>
<dbReference type="GO" id="GO:0005576">
    <property type="term" value="C:extracellular region"/>
    <property type="evidence" value="ECO:0007669"/>
    <property type="project" value="TreeGrafter"/>
</dbReference>
<feature type="domain" description="Peptidase A1" evidence="8">
    <location>
        <begin position="87"/>
        <end position="423"/>
    </location>
</feature>
<dbReference type="GO" id="GO:0006508">
    <property type="term" value="P:proteolysis"/>
    <property type="evidence" value="ECO:0007669"/>
    <property type="project" value="UniProtKB-KW"/>
</dbReference>